<proteinExistence type="predicted"/>
<evidence type="ECO:0000259" key="1">
    <source>
        <dbReference type="Pfam" id="PF07969"/>
    </source>
</evidence>
<dbReference type="PANTHER" id="PTHR32027">
    <property type="entry name" value="CYTOSINE DEAMINASE"/>
    <property type="match status" value="1"/>
</dbReference>
<dbReference type="PANTHER" id="PTHR32027:SF9">
    <property type="entry name" value="BLL3847 PROTEIN"/>
    <property type="match status" value="1"/>
</dbReference>
<dbReference type="EMBL" id="JBHSWE010000001">
    <property type="protein sequence ID" value="MFC6668693.1"/>
    <property type="molecule type" value="Genomic_DNA"/>
</dbReference>
<dbReference type="InterPro" id="IPR013108">
    <property type="entry name" value="Amidohydro_3"/>
</dbReference>
<dbReference type="Gene3D" id="2.30.40.10">
    <property type="entry name" value="Urease, subunit C, domain 1"/>
    <property type="match status" value="1"/>
</dbReference>
<accession>A0ABW2AA41</accession>
<dbReference type="Proteomes" id="UP001596422">
    <property type="component" value="Unassembled WGS sequence"/>
</dbReference>
<feature type="domain" description="Amidohydrolase 3" evidence="1">
    <location>
        <begin position="4"/>
        <end position="234"/>
    </location>
</feature>
<dbReference type="RefSeq" id="WP_379907229.1">
    <property type="nucleotide sequence ID" value="NZ_JBHSWE010000001.1"/>
</dbReference>
<protein>
    <submittedName>
        <fullName evidence="3">Amidohydrolase family protein</fullName>
    </submittedName>
</protein>
<evidence type="ECO:0000313" key="4">
    <source>
        <dbReference type="Proteomes" id="UP001596422"/>
    </source>
</evidence>
<dbReference type="Pfam" id="PF07969">
    <property type="entry name" value="Amidohydro_3"/>
    <property type="match status" value="1"/>
</dbReference>
<dbReference type="InterPro" id="IPR011059">
    <property type="entry name" value="Metal-dep_hydrolase_composite"/>
</dbReference>
<dbReference type="EMBL" id="JBHSWE010000001">
    <property type="protein sequence ID" value="MFC6673974.1"/>
    <property type="molecule type" value="Genomic_DNA"/>
</dbReference>
<keyword evidence="4" id="KW-1185">Reference proteome</keyword>
<evidence type="ECO:0000313" key="3">
    <source>
        <dbReference type="EMBL" id="MFC6673974.1"/>
    </source>
</evidence>
<reference evidence="3" key="1">
    <citation type="journal article" date="2014" name="Int. J. Syst. Evol. Microbiol.">
        <title>Complete genome of a new Firmicutes species belonging to the dominant human colonic microbiota ('Ruminococcus bicirculans') reveals two chromosomes and a selective capacity to utilize plant glucans.</title>
        <authorList>
            <consortium name="NISC Comparative Sequencing Program"/>
            <person name="Wegmann U."/>
            <person name="Louis P."/>
            <person name="Goesmann A."/>
            <person name="Henrissat B."/>
            <person name="Duncan S.H."/>
            <person name="Flint H.J."/>
        </authorList>
    </citation>
    <scope>NUCLEOTIDE SEQUENCE</scope>
    <source>
        <strain evidence="3">NBRC 111756</strain>
    </source>
</reference>
<dbReference type="SUPFAM" id="SSF51556">
    <property type="entry name" value="Metallo-dependent hydrolases"/>
    <property type="match status" value="1"/>
</dbReference>
<dbReference type="InterPro" id="IPR052349">
    <property type="entry name" value="Metallo-hydrolase_Enzymes"/>
</dbReference>
<reference evidence="3" key="3">
    <citation type="submission" date="2024-09" db="EMBL/GenBank/DDBJ databases">
        <authorList>
            <person name="Sun Q."/>
            <person name="Mori K."/>
        </authorList>
    </citation>
    <scope>NUCLEOTIDE SEQUENCE</scope>
    <source>
        <strain evidence="3">NBRC 111756</strain>
    </source>
</reference>
<reference evidence="4" key="2">
    <citation type="journal article" date="2019" name="Int. J. Syst. Evol. Microbiol.">
        <title>The Global Catalogue of Microorganisms (GCM) 10K type strain sequencing project: providing services to taxonomists for standard genome sequencing and annotation.</title>
        <authorList>
            <consortium name="The Broad Institute Genomics Platform"/>
            <consortium name="The Broad Institute Genome Sequencing Center for Infectious Disease"/>
            <person name="Wu L."/>
            <person name="Ma J."/>
        </authorList>
    </citation>
    <scope>NUCLEOTIDE SEQUENCE [LARGE SCALE GENOMIC DNA]</scope>
    <source>
        <strain evidence="4">NBRC 111756</strain>
    </source>
</reference>
<evidence type="ECO:0000313" key="2">
    <source>
        <dbReference type="EMBL" id="MFC6668693.1"/>
    </source>
</evidence>
<dbReference type="InterPro" id="IPR032466">
    <property type="entry name" value="Metal_Hydrolase"/>
</dbReference>
<gene>
    <name evidence="2" type="ORF">ACFQDL_00110</name>
    <name evidence="3" type="ORF">ACFQDL_30700</name>
</gene>
<dbReference type="Gene3D" id="3.20.20.140">
    <property type="entry name" value="Metal-dependent hydrolases"/>
    <property type="match status" value="1"/>
</dbReference>
<comment type="caution">
    <text evidence="3">The sequence shown here is derived from an EMBL/GenBank/DDBJ whole genome shotgun (WGS) entry which is preliminary data.</text>
</comment>
<sequence length="248" mass="26715">MGLLSRPGTLELMREAVRLGVETVGGLDPCGIDGDPIRHLEAIFSLAAEFDRGIDIHLHDPGELGIWQIARIVDFTERFERQGRVMISHAYCLGSVPWQRVAPQAERLAANGISLATTAPADRTVPPFLKLCAAGVNVCLGCDGIRDAWSPLGNGDMLEKAMMQAYRFDLCKDDELVAAFDAASLCGARALGLEGYGLYVGDRADLLLLPAENLPDAVVNRPAARTLLRAGQVIVEDGELLLDPRAGR</sequence>
<name>A0ABW2AA41_9GAMM</name>
<organism evidence="3 4">
    <name type="scientific">Marinobacterium aestuariivivens</name>
    <dbReference type="NCBI Taxonomy" id="1698799"/>
    <lineage>
        <taxon>Bacteria</taxon>
        <taxon>Pseudomonadati</taxon>
        <taxon>Pseudomonadota</taxon>
        <taxon>Gammaproteobacteria</taxon>
        <taxon>Oceanospirillales</taxon>
        <taxon>Oceanospirillaceae</taxon>
        <taxon>Marinobacterium</taxon>
    </lineage>
</organism>